<sequence length="1030" mass="114394">MDTFTTIPTKADETLPPTNADGGGGTSGQCVVSKEDVTLPPTNADGGGGTSGQALESGLPPPEGTRNGSLFRRLARTAFRFLRFSASSAGAYAAYHTWPQNDQEGEVSTAKLWSIYVGEAERYDAALVESWKADMQGMLIFSGLFSASLTAFLIESYKKLQPDSGDLTVALMTQMSQQLAAISTGSIADVQPPSQFTPTTASLVCNALWFVSLSLSLICALLATLVEQWAREFLHKTEMRPSPVRRARIFSFLYFGLKRFHMPAVVDAIPSLIHGSLLLFFAGLVAFLLPINHFIMYLMAGALILLLLVYSILTVLPVIYLDCPYRTPLSTPLWSVFQRIRAFFRTSLTPKPEIVTMTEAVVDSALQDTEKRDQRAVRWTLDSLTDEDEFLPFVEVIPDILAGKLGRTLHANLFAPVLGDVDTPSPLVMRISDLVVAAQGTAGVVDNPLIGRRYIAGMKALAALCMIPHPWEHRFQTRIFLQFSPDNMSYSVCVLAVAYQRHIWYHHLVQSLRTMLGDCRDPSSPRFRNQVLPTLRRRLPVLQTLASSGHYPIPFGFARPFSVPLEDLERLTGGIVQSFPTVSHLDQVRDAVDALDSTYDWAAECILSVFTFLSDAFHAVEQGISVFQPVFADEILTYIQGSRPNFIDSNRAVLFPQNLQKFPFSFPNPTFDHLAQIAFRLFPFVPQQGRLHPEGYLKYLVERENTEAIRYALSTCDAFVVGRSLSEHLAAHTGLVADRTAHAIVVLIGCIPSDRGAVEVADEIIAGISTQGYPNIRAIRLLRCLQRLAYDLLHLHYFVVLPGSSRIGEFQGICDNELFHPHSPVFLPPDADLDVLAQTLRYRPLDQYLGLLTQVLASTTPTSPLSLLPWVNIRPDPDFANISWSKVDLELQSTFFTALLAYCRVFLDPKQPPQQSERGYHRAFDERLWALSMFLPRISSEAYNVAGIRLSALRHLLEALELFQDAVERVMRQGARGSTWETSHSRALLSAVRNEIAQVERRAASDWAAEQANVVPAHSNVSTNLVHSGS</sequence>
<organism evidence="4 5">
    <name type="scientific">Roridomyces roridus</name>
    <dbReference type="NCBI Taxonomy" id="1738132"/>
    <lineage>
        <taxon>Eukaryota</taxon>
        <taxon>Fungi</taxon>
        <taxon>Dikarya</taxon>
        <taxon>Basidiomycota</taxon>
        <taxon>Agaricomycotina</taxon>
        <taxon>Agaricomycetes</taxon>
        <taxon>Agaricomycetidae</taxon>
        <taxon>Agaricales</taxon>
        <taxon>Marasmiineae</taxon>
        <taxon>Mycenaceae</taxon>
        <taxon>Roridomyces</taxon>
    </lineage>
</organism>
<gene>
    <name evidence="4" type="ORF">FB45DRAFT_1063767</name>
</gene>
<evidence type="ECO:0000256" key="2">
    <source>
        <dbReference type="SAM" id="Phobius"/>
    </source>
</evidence>
<comment type="caution">
    <text evidence="4">The sequence shown here is derived from an EMBL/GenBank/DDBJ whole genome shotgun (WGS) entry which is preliminary data.</text>
</comment>
<keyword evidence="2" id="KW-1133">Transmembrane helix</keyword>
<reference evidence="4" key="1">
    <citation type="submission" date="2023-03" db="EMBL/GenBank/DDBJ databases">
        <title>Massive genome expansion in bonnet fungi (Mycena s.s.) driven by repeated elements and novel gene families across ecological guilds.</title>
        <authorList>
            <consortium name="Lawrence Berkeley National Laboratory"/>
            <person name="Harder C.B."/>
            <person name="Miyauchi S."/>
            <person name="Viragh M."/>
            <person name="Kuo A."/>
            <person name="Thoen E."/>
            <person name="Andreopoulos B."/>
            <person name="Lu D."/>
            <person name="Skrede I."/>
            <person name="Drula E."/>
            <person name="Henrissat B."/>
            <person name="Morin E."/>
            <person name="Kohler A."/>
            <person name="Barry K."/>
            <person name="LaButti K."/>
            <person name="Morin E."/>
            <person name="Salamov A."/>
            <person name="Lipzen A."/>
            <person name="Mereny Z."/>
            <person name="Hegedus B."/>
            <person name="Baldrian P."/>
            <person name="Stursova M."/>
            <person name="Weitz H."/>
            <person name="Taylor A."/>
            <person name="Grigoriev I.V."/>
            <person name="Nagy L.G."/>
            <person name="Martin F."/>
            <person name="Kauserud H."/>
        </authorList>
    </citation>
    <scope>NUCLEOTIDE SEQUENCE</scope>
    <source>
        <strain evidence="4">9284</strain>
    </source>
</reference>
<dbReference type="Proteomes" id="UP001221142">
    <property type="component" value="Unassembled WGS sequence"/>
</dbReference>
<accession>A0AAD7BDJ2</accession>
<keyword evidence="2" id="KW-0472">Membrane</keyword>
<proteinExistence type="predicted"/>
<name>A0AAD7BDJ2_9AGAR</name>
<dbReference type="EMBL" id="JARKIF010000021">
    <property type="protein sequence ID" value="KAJ7617271.1"/>
    <property type="molecule type" value="Genomic_DNA"/>
</dbReference>
<dbReference type="AlphaFoldDB" id="A0AAD7BDJ2"/>
<feature type="domain" description="DUF6535" evidence="3">
    <location>
        <begin position="113"/>
        <end position="289"/>
    </location>
</feature>
<feature type="region of interest" description="Disordered" evidence="1">
    <location>
        <begin position="1"/>
        <end position="67"/>
    </location>
</feature>
<protein>
    <recommendedName>
        <fullName evidence="3">DUF6535 domain-containing protein</fullName>
    </recommendedName>
</protein>
<feature type="transmembrane region" description="Helical" evidence="2">
    <location>
        <begin position="207"/>
        <end position="226"/>
    </location>
</feature>
<feature type="transmembrane region" description="Helical" evidence="2">
    <location>
        <begin position="272"/>
        <end position="291"/>
    </location>
</feature>
<evidence type="ECO:0000313" key="4">
    <source>
        <dbReference type="EMBL" id="KAJ7617271.1"/>
    </source>
</evidence>
<dbReference type="InterPro" id="IPR045338">
    <property type="entry name" value="DUF6535"/>
</dbReference>
<feature type="transmembrane region" description="Helical" evidence="2">
    <location>
        <begin position="298"/>
        <end position="321"/>
    </location>
</feature>
<evidence type="ECO:0000259" key="3">
    <source>
        <dbReference type="Pfam" id="PF20153"/>
    </source>
</evidence>
<keyword evidence="2" id="KW-0812">Transmembrane</keyword>
<keyword evidence="5" id="KW-1185">Reference proteome</keyword>
<evidence type="ECO:0000256" key="1">
    <source>
        <dbReference type="SAM" id="MobiDB-lite"/>
    </source>
</evidence>
<dbReference type="Pfam" id="PF20153">
    <property type="entry name" value="DUF6535"/>
    <property type="match status" value="1"/>
</dbReference>
<evidence type="ECO:0000313" key="5">
    <source>
        <dbReference type="Proteomes" id="UP001221142"/>
    </source>
</evidence>